<evidence type="ECO:0000256" key="1">
    <source>
        <dbReference type="ARBA" id="ARBA00023015"/>
    </source>
</evidence>
<dbReference type="AlphaFoldDB" id="A0A0M1NII6"/>
<keyword evidence="2 4" id="KW-0238">DNA-binding</keyword>
<comment type="caution">
    <text evidence="6">The sequence shown here is derived from an EMBL/GenBank/DDBJ whole genome shotgun (WGS) entry which is preliminary data.</text>
</comment>
<dbReference type="OrthoDB" id="9814200at2"/>
<dbReference type="PROSITE" id="PS50977">
    <property type="entry name" value="HTH_TETR_2"/>
    <property type="match status" value="1"/>
</dbReference>
<sequence length="196" mass="22056">MAKGVETRHNIIKKAAVIFNKKGFYGSSMTDIMQSTGLEKGGIYRHFKSKDELALEAFDYSVDVLRQTYRAAALQAQTAEGKLLAVLSVYAGQGQTPPLEGGCPLLNTAVDSDDTHPLLKQKARDAMEEWLHFLNQIITEGIHTGEFRPDLPIEQVCVFLTSVFEGNIMMLQLSKNHQYTEQYLEQLKAYIHKCMK</sequence>
<evidence type="ECO:0000256" key="4">
    <source>
        <dbReference type="PROSITE-ProRule" id="PRU00335"/>
    </source>
</evidence>
<dbReference type="InterPro" id="IPR009057">
    <property type="entry name" value="Homeodomain-like_sf"/>
</dbReference>
<dbReference type="InterPro" id="IPR036271">
    <property type="entry name" value="Tet_transcr_reg_TetR-rel_C_sf"/>
</dbReference>
<dbReference type="Pfam" id="PF00440">
    <property type="entry name" value="TetR_N"/>
    <property type="match status" value="1"/>
</dbReference>
<dbReference type="PANTHER" id="PTHR47506">
    <property type="entry name" value="TRANSCRIPTIONAL REGULATORY PROTEIN"/>
    <property type="match status" value="1"/>
</dbReference>
<evidence type="ECO:0000259" key="5">
    <source>
        <dbReference type="PROSITE" id="PS50977"/>
    </source>
</evidence>
<dbReference type="Pfam" id="PF16925">
    <property type="entry name" value="TetR_C_13"/>
    <property type="match status" value="1"/>
</dbReference>
<dbReference type="GO" id="GO:0003677">
    <property type="term" value="F:DNA binding"/>
    <property type="evidence" value="ECO:0007669"/>
    <property type="project" value="UniProtKB-UniRule"/>
</dbReference>
<evidence type="ECO:0000256" key="2">
    <source>
        <dbReference type="ARBA" id="ARBA00023125"/>
    </source>
</evidence>
<dbReference type="PANTHER" id="PTHR47506:SF3">
    <property type="entry name" value="HTH-TYPE TRANSCRIPTIONAL REGULATOR LMRA"/>
    <property type="match status" value="1"/>
</dbReference>
<dbReference type="InterPro" id="IPR011075">
    <property type="entry name" value="TetR_C"/>
</dbReference>
<dbReference type="EMBL" id="LIUT01000005">
    <property type="protein sequence ID" value="KOR81996.1"/>
    <property type="molecule type" value="Genomic_DNA"/>
</dbReference>
<protein>
    <submittedName>
        <fullName evidence="6">TetR family transcriptional regulator</fullName>
    </submittedName>
</protein>
<dbReference type="Proteomes" id="UP000036932">
    <property type="component" value="Unassembled WGS sequence"/>
</dbReference>
<dbReference type="PRINTS" id="PR00455">
    <property type="entry name" value="HTHTETR"/>
</dbReference>
<dbReference type="SUPFAM" id="SSF48498">
    <property type="entry name" value="Tetracyclin repressor-like, C-terminal domain"/>
    <property type="match status" value="1"/>
</dbReference>
<feature type="domain" description="HTH tetR-type" evidence="5">
    <location>
        <begin position="5"/>
        <end position="65"/>
    </location>
</feature>
<dbReference type="SUPFAM" id="SSF46689">
    <property type="entry name" value="Homeodomain-like"/>
    <property type="match status" value="1"/>
</dbReference>
<name>A0A0M1NII6_9BACL</name>
<proteinExistence type="predicted"/>
<gene>
    <name evidence="6" type="ORF">AM231_20740</name>
</gene>
<keyword evidence="3" id="KW-0804">Transcription</keyword>
<dbReference type="PROSITE" id="PS01081">
    <property type="entry name" value="HTH_TETR_1"/>
    <property type="match status" value="1"/>
</dbReference>
<feature type="DNA-binding region" description="H-T-H motif" evidence="4">
    <location>
        <begin position="28"/>
        <end position="47"/>
    </location>
</feature>
<keyword evidence="7" id="KW-1185">Reference proteome</keyword>
<evidence type="ECO:0000256" key="3">
    <source>
        <dbReference type="ARBA" id="ARBA00023163"/>
    </source>
</evidence>
<evidence type="ECO:0000313" key="6">
    <source>
        <dbReference type="EMBL" id="KOR81996.1"/>
    </source>
</evidence>
<dbReference type="Gene3D" id="1.10.357.10">
    <property type="entry name" value="Tetracycline Repressor, domain 2"/>
    <property type="match status" value="1"/>
</dbReference>
<evidence type="ECO:0000313" key="7">
    <source>
        <dbReference type="Proteomes" id="UP000036932"/>
    </source>
</evidence>
<accession>A0A0M1NII6</accession>
<dbReference type="InterPro" id="IPR023772">
    <property type="entry name" value="DNA-bd_HTH_TetR-type_CS"/>
</dbReference>
<dbReference type="PATRIC" id="fig|1705565.3.peg.67"/>
<keyword evidence="1" id="KW-0805">Transcription regulation</keyword>
<dbReference type="InterPro" id="IPR001647">
    <property type="entry name" value="HTH_TetR"/>
</dbReference>
<reference evidence="7" key="1">
    <citation type="submission" date="2015-08" db="EMBL/GenBank/DDBJ databases">
        <title>Genome sequencing project for genomic taxonomy and phylogenomics of Bacillus-like bacteria.</title>
        <authorList>
            <person name="Liu B."/>
            <person name="Wang J."/>
            <person name="Zhu Y."/>
            <person name="Liu G."/>
            <person name="Chen Q."/>
            <person name="Chen Z."/>
            <person name="Lan J."/>
            <person name="Che J."/>
            <person name="Ge C."/>
            <person name="Shi H."/>
            <person name="Pan Z."/>
            <person name="Liu X."/>
        </authorList>
    </citation>
    <scope>NUCLEOTIDE SEQUENCE [LARGE SCALE GENOMIC DNA]</scope>
    <source>
        <strain evidence="7">FJAT-22460</strain>
    </source>
</reference>
<organism evidence="6 7">
    <name type="scientific">Paenibacillus solani</name>
    <dbReference type="NCBI Taxonomy" id="1705565"/>
    <lineage>
        <taxon>Bacteria</taxon>
        <taxon>Bacillati</taxon>
        <taxon>Bacillota</taxon>
        <taxon>Bacilli</taxon>
        <taxon>Bacillales</taxon>
        <taxon>Paenibacillaceae</taxon>
        <taxon>Paenibacillus</taxon>
    </lineage>
</organism>